<gene>
    <name evidence="12" type="primary">rnfB</name>
    <name evidence="16" type="ORF">HUK38_06115</name>
</gene>
<keyword evidence="4 12" id="KW-0997">Cell inner membrane</keyword>
<dbReference type="Gene3D" id="3.30.70.20">
    <property type="match status" value="1"/>
</dbReference>
<dbReference type="Gene3D" id="1.10.15.40">
    <property type="entry name" value="Electron transport complex subunit B, putative Fe-S cluster"/>
    <property type="match status" value="1"/>
</dbReference>
<protein>
    <recommendedName>
        <fullName evidence="12">Ion-translocating oxidoreductase complex subunit B</fullName>
        <ecNumber evidence="12">7.-.-.-</ecNumber>
    </recommendedName>
    <alternativeName>
        <fullName evidence="12">Rnf electron transport complex subunit B</fullName>
    </alternativeName>
</protein>
<dbReference type="PIRSF" id="PIRSF005784">
    <property type="entry name" value="Elect_transpt_RnfB"/>
    <property type="match status" value="1"/>
</dbReference>
<dbReference type="GO" id="GO:0051539">
    <property type="term" value="F:4 iron, 4 sulfur cluster binding"/>
    <property type="evidence" value="ECO:0007669"/>
    <property type="project" value="UniProtKB-UniRule"/>
</dbReference>
<feature type="binding site" evidence="12 13">
    <location>
        <position position="54"/>
    </location>
    <ligand>
        <name>[4Fe-4S] cluster</name>
        <dbReference type="ChEBI" id="CHEBI:49883"/>
        <label>1</label>
    </ligand>
</feature>
<feature type="domain" description="4Fe-4S ferredoxin-type" evidence="14">
    <location>
        <begin position="101"/>
        <end position="130"/>
    </location>
</feature>
<comment type="cofactor">
    <cofactor evidence="12 13">
        <name>[4Fe-4S] cluster</name>
        <dbReference type="ChEBI" id="CHEBI:49883"/>
    </cofactor>
    <text evidence="12 13">Binds 3 [4Fe-4S] clusters.</text>
</comment>
<comment type="caution">
    <text evidence="16">The sequence shown here is derived from an EMBL/GenBank/DDBJ whole genome shotgun (WGS) entry which is preliminary data.</text>
</comment>
<feature type="binding site" evidence="12 13">
    <location>
        <position position="71"/>
    </location>
    <ligand>
        <name>[4Fe-4S] cluster</name>
        <dbReference type="ChEBI" id="CHEBI:49883"/>
        <label>1</label>
    </ligand>
</feature>
<dbReference type="InterPro" id="IPR050294">
    <property type="entry name" value="RnfB_subfamily"/>
</dbReference>
<dbReference type="InterPro" id="IPR017900">
    <property type="entry name" value="4Fe4S_Fe_S_CS"/>
</dbReference>
<evidence type="ECO:0000313" key="17">
    <source>
        <dbReference type="Proteomes" id="UP000548632"/>
    </source>
</evidence>
<dbReference type="PROSITE" id="PS51656">
    <property type="entry name" value="4FE4S"/>
    <property type="match status" value="1"/>
</dbReference>
<organism evidence="16 17">
    <name type="scientific">Thiospirillum jenense</name>
    <dbReference type="NCBI Taxonomy" id="1653858"/>
    <lineage>
        <taxon>Bacteria</taxon>
        <taxon>Pseudomonadati</taxon>
        <taxon>Pseudomonadota</taxon>
        <taxon>Gammaproteobacteria</taxon>
        <taxon>Chromatiales</taxon>
        <taxon>Chromatiaceae</taxon>
        <taxon>Thiospirillum</taxon>
    </lineage>
</organism>
<dbReference type="GO" id="GO:0005886">
    <property type="term" value="C:plasma membrane"/>
    <property type="evidence" value="ECO:0007669"/>
    <property type="project" value="UniProtKB-SubCell"/>
</dbReference>
<comment type="subunit">
    <text evidence="12">The complex is composed of six subunits: RnfA, RnfB, RnfC, RnfD, RnfE and RnfG.</text>
</comment>
<dbReference type="InterPro" id="IPR007202">
    <property type="entry name" value="4Fe-4S_dom"/>
</dbReference>
<dbReference type="InterPro" id="IPR016463">
    <property type="entry name" value="RnfB/RsxB_Proteobac"/>
</dbReference>
<evidence type="ECO:0000256" key="13">
    <source>
        <dbReference type="PIRSR" id="PIRSR005784-1"/>
    </source>
</evidence>
<feature type="binding site" evidence="12 13">
    <location>
        <position position="49"/>
    </location>
    <ligand>
        <name>[4Fe-4S] cluster</name>
        <dbReference type="ChEBI" id="CHEBI:49883"/>
        <label>1</label>
    </ligand>
</feature>
<feature type="domain" description="4Fe-4S ferredoxin-type" evidence="14">
    <location>
        <begin position="131"/>
        <end position="160"/>
    </location>
</feature>
<evidence type="ECO:0000256" key="1">
    <source>
        <dbReference type="ARBA" id="ARBA00022448"/>
    </source>
</evidence>
<keyword evidence="7 12" id="KW-1278">Translocase</keyword>
<evidence type="ECO:0000256" key="6">
    <source>
        <dbReference type="ARBA" id="ARBA00022737"/>
    </source>
</evidence>
<comment type="function">
    <text evidence="12">Part of a membrane-bound complex that couples electron transfer with translocation of ions across the membrane.</text>
</comment>
<keyword evidence="8 12" id="KW-0249">Electron transport</keyword>
<keyword evidence="2 12" id="KW-1003">Cell membrane</keyword>
<dbReference type="GO" id="GO:0046872">
    <property type="term" value="F:metal ion binding"/>
    <property type="evidence" value="ECO:0007669"/>
    <property type="project" value="UniProtKB-KW"/>
</dbReference>
<keyword evidence="5 12" id="KW-0479">Metal-binding</keyword>
<comment type="subcellular location">
    <subcellularLocation>
        <location evidence="12">Cell inner membrane</location>
    </subcellularLocation>
</comment>
<feature type="binding site" evidence="12 13">
    <location>
        <position position="143"/>
    </location>
    <ligand>
        <name>[4Fe-4S] cluster</name>
        <dbReference type="ChEBI" id="CHEBI:49883"/>
        <label>3</label>
    </ligand>
</feature>
<dbReference type="EMBL" id="JABVCQ010000010">
    <property type="protein sequence ID" value="MBB1125807.1"/>
    <property type="molecule type" value="Genomic_DNA"/>
</dbReference>
<dbReference type="SUPFAM" id="SSF54862">
    <property type="entry name" value="4Fe-4S ferredoxins"/>
    <property type="match status" value="1"/>
</dbReference>
<evidence type="ECO:0000256" key="3">
    <source>
        <dbReference type="ARBA" id="ARBA00022485"/>
    </source>
</evidence>
<feature type="region of interest" description="Hydrophobic" evidence="12">
    <location>
        <begin position="1"/>
        <end position="23"/>
    </location>
</feature>
<dbReference type="GO" id="GO:0009055">
    <property type="term" value="F:electron transfer activity"/>
    <property type="evidence" value="ECO:0007669"/>
    <property type="project" value="InterPro"/>
</dbReference>
<keyword evidence="17" id="KW-1185">Reference proteome</keyword>
<keyword evidence="1 12" id="KW-0813">Transport</keyword>
<dbReference type="Pfam" id="PF14697">
    <property type="entry name" value="Fer4_21"/>
    <property type="match status" value="1"/>
</dbReference>
<evidence type="ECO:0000256" key="9">
    <source>
        <dbReference type="ARBA" id="ARBA00023004"/>
    </source>
</evidence>
<proteinExistence type="inferred from homology"/>
<feature type="binding site" evidence="12 13">
    <location>
        <position position="113"/>
    </location>
    <ligand>
        <name>[4Fe-4S] cluster</name>
        <dbReference type="ChEBI" id="CHEBI:49883"/>
        <label>2</label>
    </ligand>
</feature>
<feature type="domain" description="4Fe-4S" evidence="15">
    <location>
        <begin position="29"/>
        <end position="88"/>
    </location>
</feature>
<dbReference type="PROSITE" id="PS51379">
    <property type="entry name" value="4FE4S_FER_2"/>
    <property type="match status" value="2"/>
</dbReference>
<accession>A0A839HF61</accession>
<sequence>MLTAIGSLTAMGLALGGVLGVAARLLAVEEDPLELELQGLLPGSQCGQCGYVGCSQYAGALARGEAPVTLCTPGGKAVAEQLAKRLGVSVDLSDHVAPVPTYAFINEDLCVGCTRCIKECSVDGIIGANKQMHTVMADNCHGCGKCVEVCPTNAIKMVKIPKTLATWHWPKPQSETLH</sequence>
<keyword evidence="9 12" id="KW-0408">Iron</keyword>
<evidence type="ECO:0000256" key="2">
    <source>
        <dbReference type="ARBA" id="ARBA00022475"/>
    </source>
</evidence>
<feature type="binding site" evidence="12 13">
    <location>
        <position position="110"/>
    </location>
    <ligand>
        <name>[4Fe-4S] cluster</name>
        <dbReference type="ChEBI" id="CHEBI:49883"/>
        <label>2</label>
    </ligand>
</feature>
<evidence type="ECO:0000256" key="7">
    <source>
        <dbReference type="ARBA" id="ARBA00022967"/>
    </source>
</evidence>
<dbReference type="Proteomes" id="UP000548632">
    <property type="component" value="Unassembled WGS sequence"/>
</dbReference>
<feature type="binding site" evidence="12 13">
    <location>
        <position position="116"/>
    </location>
    <ligand>
        <name>[4Fe-4S] cluster</name>
        <dbReference type="ChEBI" id="CHEBI:49883"/>
        <label>2</label>
    </ligand>
</feature>
<dbReference type="InterPro" id="IPR017896">
    <property type="entry name" value="4Fe4S_Fe-S-bd"/>
</dbReference>
<evidence type="ECO:0000256" key="4">
    <source>
        <dbReference type="ARBA" id="ARBA00022519"/>
    </source>
</evidence>
<name>A0A839HF61_9GAMM</name>
<dbReference type="PROSITE" id="PS00198">
    <property type="entry name" value="4FE4S_FER_1"/>
    <property type="match status" value="1"/>
</dbReference>
<dbReference type="AlphaFoldDB" id="A0A839HF61"/>
<dbReference type="PANTHER" id="PTHR42859:SF3">
    <property type="entry name" value="ION-TRANSLOCATING OXIDOREDUCTASE COMPLEX SUBUNIT B"/>
    <property type="match status" value="1"/>
</dbReference>
<feature type="binding site" evidence="12 13">
    <location>
        <position position="46"/>
    </location>
    <ligand>
        <name>[4Fe-4S] cluster</name>
        <dbReference type="ChEBI" id="CHEBI:49883"/>
        <label>1</label>
    </ligand>
</feature>
<dbReference type="HAMAP" id="MF_00463">
    <property type="entry name" value="RsxB_RnfB"/>
    <property type="match status" value="1"/>
</dbReference>
<comment type="caution">
    <text evidence="12">Lacks conserved residue(s) required for the propagation of feature annotation.</text>
</comment>
<dbReference type="InterPro" id="IPR010207">
    <property type="entry name" value="Elect_transpt_cplx_RnfB/RsxB"/>
</dbReference>
<comment type="similarity">
    <text evidence="12">Belongs to the 4Fe4S bacterial-type ferredoxin family. RnfB subfamily.</text>
</comment>
<evidence type="ECO:0000313" key="16">
    <source>
        <dbReference type="EMBL" id="MBB1125807.1"/>
    </source>
</evidence>
<feature type="binding site" evidence="12 13">
    <location>
        <position position="120"/>
    </location>
    <ligand>
        <name>[4Fe-4S] cluster</name>
        <dbReference type="ChEBI" id="CHEBI:49883"/>
        <label>3</label>
    </ligand>
</feature>
<evidence type="ECO:0000259" key="14">
    <source>
        <dbReference type="PROSITE" id="PS51379"/>
    </source>
</evidence>
<feature type="binding site" evidence="12 13">
    <location>
        <position position="150"/>
    </location>
    <ligand>
        <name>[4Fe-4S] cluster</name>
        <dbReference type="ChEBI" id="CHEBI:49883"/>
        <label>2</label>
    </ligand>
</feature>
<evidence type="ECO:0000259" key="15">
    <source>
        <dbReference type="PROSITE" id="PS51656"/>
    </source>
</evidence>
<dbReference type="NCBIfam" id="TIGR01944">
    <property type="entry name" value="rnfB"/>
    <property type="match status" value="1"/>
</dbReference>
<reference evidence="16 17" key="1">
    <citation type="journal article" date="2020" name="Arch. Microbiol.">
        <title>The genome sequence of the giant phototrophic gammaproteobacterium Thiospirillum jenense gives insight into its physiological properties and phylogenetic relationships.</title>
        <authorList>
            <person name="Imhoff J.F."/>
            <person name="Meyer T.E."/>
            <person name="Kyndt J.A."/>
        </authorList>
    </citation>
    <scope>NUCLEOTIDE SEQUENCE [LARGE SCALE GENOMIC DNA]</scope>
    <source>
        <strain evidence="16 17">DSM 216</strain>
    </source>
</reference>
<feature type="binding site" evidence="12 13">
    <location>
        <position position="140"/>
    </location>
    <ligand>
        <name>[4Fe-4S] cluster</name>
        <dbReference type="ChEBI" id="CHEBI:49883"/>
        <label>3</label>
    </ligand>
</feature>
<dbReference type="RefSeq" id="WP_182583491.1">
    <property type="nucleotide sequence ID" value="NZ_JABVCQ010000010.1"/>
</dbReference>
<keyword evidence="10 12" id="KW-0411">Iron-sulfur</keyword>
<evidence type="ECO:0000256" key="11">
    <source>
        <dbReference type="ARBA" id="ARBA00023136"/>
    </source>
</evidence>
<evidence type="ECO:0000256" key="10">
    <source>
        <dbReference type="ARBA" id="ARBA00023014"/>
    </source>
</evidence>
<dbReference type="PANTHER" id="PTHR42859">
    <property type="entry name" value="OXIDOREDUCTASE"/>
    <property type="match status" value="1"/>
</dbReference>
<keyword evidence="6 12" id="KW-0677">Repeat</keyword>
<dbReference type="EC" id="7.-.-.-" evidence="12"/>
<dbReference type="GO" id="GO:0022900">
    <property type="term" value="P:electron transport chain"/>
    <property type="evidence" value="ECO:0007669"/>
    <property type="project" value="UniProtKB-UniRule"/>
</dbReference>
<evidence type="ECO:0000256" key="12">
    <source>
        <dbReference type="HAMAP-Rule" id="MF_00463"/>
    </source>
</evidence>
<evidence type="ECO:0000256" key="8">
    <source>
        <dbReference type="ARBA" id="ARBA00022982"/>
    </source>
</evidence>
<keyword evidence="11 12" id="KW-0472">Membrane</keyword>
<feature type="binding site" evidence="12 13">
    <location>
        <position position="146"/>
    </location>
    <ligand>
        <name>[4Fe-4S] cluster</name>
        <dbReference type="ChEBI" id="CHEBI:49883"/>
        <label>3</label>
    </ligand>
</feature>
<dbReference type="Pfam" id="PF04060">
    <property type="entry name" value="FeS"/>
    <property type="match status" value="1"/>
</dbReference>
<evidence type="ECO:0000256" key="5">
    <source>
        <dbReference type="ARBA" id="ARBA00022723"/>
    </source>
</evidence>
<keyword evidence="3 12" id="KW-0004">4Fe-4S</keyword>